<dbReference type="PANTHER" id="PTHR39322">
    <property type="entry name" value="ACYL-HOMOSERINE-LACTONE SYNTHASE"/>
    <property type="match status" value="1"/>
</dbReference>
<dbReference type="GO" id="GO:0009372">
    <property type="term" value="P:quorum sensing"/>
    <property type="evidence" value="ECO:0007669"/>
    <property type="project" value="UniProtKB-KW"/>
</dbReference>
<evidence type="ECO:0000256" key="2">
    <source>
        <dbReference type="ARBA" id="ARBA00022679"/>
    </source>
</evidence>
<dbReference type="SUPFAM" id="SSF55729">
    <property type="entry name" value="Acyl-CoA N-acyltransferases (Nat)"/>
    <property type="match status" value="1"/>
</dbReference>
<keyword evidence="3" id="KW-0949">S-adenosyl-L-methionine</keyword>
<dbReference type="GO" id="GO:0016740">
    <property type="term" value="F:transferase activity"/>
    <property type="evidence" value="ECO:0007669"/>
    <property type="project" value="UniProtKB-KW"/>
</dbReference>
<dbReference type="PRINTS" id="PR01549">
    <property type="entry name" value="AUTOINDCRSYN"/>
</dbReference>
<dbReference type="AlphaFoldDB" id="A0A1W1I451"/>
<dbReference type="Gene3D" id="3.40.630.30">
    <property type="match status" value="1"/>
</dbReference>
<protein>
    <submittedName>
        <fullName evidence="5">N-acyl-L-homoserine lactone synthase</fullName>
    </submittedName>
</protein>
<dbReference type="Pfam" id="PF00765">
    <property type="entry name" value="Autoind_synth"/>
    <property type="match status" value="1"/>
</dbReference>
<evidence type="ECO:0000313" key="6">
    <source>
        <dbReference type="Proteomes" id="UP000192042"/>
    </source>
</evidence>
<sequence>MSDSMVVAEEKRIFFHEGAFSVKTLETESEWCQAYRLRHRVFAERLKWVPERPDRLEADMYDAWSTSIGVFTADSILLGLVRMTHAPVPFMLESEFSACLTGTHPIRKELDTAEITRLAVDPHVADRTVSTRVMQAAIKGAYLWCVANDVRYTYIVVEERLLRGLRLMGWPCQSLGAPVSLPPAQAVSVAALIDLETFRLNASAKRPEVLKWYSTAETVSTGASRCDSPVRASASEVGDVQYEAA</sequence>
<gene>
    <name evidence="5" type="primary">aubI</name>
    <name evidence="5" type="ORF">NSJP_1610</name>
</gene>
<dbReference type="EMBL" id="LT828648">
    <property type="protein sequence ID" value="SLM47782.1"/>
    <property type="molecule type" value="Genomic_DNA"/>
</dbReference>
<dbReference type="RefSeq" id="WP_080886260.1">
    <property type="nucleotide sequence ID" value="NZ_LT828648.1"/>
</dbReference>
<keyword evidence="6" id="KW-1185">Reference proteome</keyword>
<dbReference type="InterPro" id="IPR016181">
    <property type="entry name" value="Acyl_CoA_acyltransferase"/>
</dbReference>
<evidence type="ECO:0000256" key="4">
    <source>
        <dbReference type="ARBA" id="ARBA00022929"/>
    </source>
</evidence>
<dbReference type="OrthoDB" id="187732at2"/>
<organism evidence="5 6">
    <name type="scientific">Nitrospira japonica</name>
    <dbReference type="NCBI Taxonomy" id="1325564"/>
    <lineage>
        <taxon>Bacteria</taxon>
        <taxon>Pseudomonadati</taxon>
        <taxon>Nitrospirota</taxon>
        <taxon>Nitrospiria</taxon>
        <taxon>Nitrospirales</taxon>
        <taxon>Nitrospiraceae</taxon>
        <taxon>Nitrospira</taxon>
    </lineage>
</organism>
<evidence type="ECO:0000256" key="3">
    <source>
        <dbReference type="ARBA" id="ARBA00022691"/>
    </source>
</evidence>
<accession>A0A1W1I451</accession>
<name>A0A1W1I451_9BACT</name>
<evidence type="ECO:0000313" key="5">
    <source>
        <dbReference type="EMBL" id="SLM47782.1"/>
    </source>
</evidence>
<dbReference type="STRING" id="1325564.NSJP_1610"/>
<dbReference type="PANTHER" id="PTHR39322:SF1">
    <property type="entry name" value="ISOVALERYL-HOMOSERINE LACTONE SYNTHASE"/>
    <property type="match status" value="1"/>
</dbReference>
<dbReference type="Proteomes" id="UP000192042">
    <property type="component" value="Chromosome I"/>
</dbReference>
<keyword evidence="4" id="KW-0071">Autoinducer synthesis</keyword>
<proteinExistence type="predicted"/>
<dbReference type="KEGG" id="nja:NSJP_1610"/>
<keyword evidence="1" id="KW-0673">Quorum sensing</keyword>
<dbReference type="GO" id="GO:0007165">
    <property type="term" value="P:signal transduction"/>
    <property type="evidence" value="ECO:0007669"/>
    <property type="project" value="TreeGrafter"/>
</dbReference>
<keyword evidence="2" id="KW-0808">Transferase</keyword>
<reference evidence="5 6" key="1">
    <citation type="submission" date="2017-03" db="EMBL/GenBank/DDBJ databases">
        <authorList>
            <person name="Afonso C.L."/>
            <person name="Miller P.J."/>
            <person name="Scott M.A."/>
            <person name="Spackman E."/>
            <person name="Goraichik I."/>
            <person name="Dimitrov K.M."/>
            <person name="Suarez D.L."/>
            <person name="Swayne D.E."/>
        </authorList>
    </citation>
    <scope>NUCLEOTIDE SEQUENCE [LARGE SCALE GENOMIC DNA]</scope>
    <source>
        <strain evidence="5">Genome sequencing of Nitrospira japonica strain NJ11</strain>
    </source>
</reference>
<dbReference type="PROSITE" id="PS51187">
    <property type="entry name" value="AUTOINDUCER_SYNTH_2"/>
    <property type="match status" value="1"/>
</dbReference>
<dbReference type="InterPro" id="IPR001690">
    <property type="entry name" value="Autoind_synthase"/>
</dbReference>
<evidence type="ECO:0000256" key="1">
    <source>
        <dbReference type="ARBA" id="ARBA00022654"/>
    </source>
</evidence>